<reference evidence="2" key="1">
    <citation type="submission" date="2023-06" db="EMBL/GenBank/DDBJ databases">
        <title>Genome-scale phylogeny and comparative genomics of the fungal order Sordariales.</title>
        <authorList>
            <consortium name="Lawrence Berkeley National Laboratory"/>
            <person name="Hensen N."/>
            <person name="Bonometti L."/>
            <person name="Westerberg I."/>
            <person name="Brannstrom I.O."/>
            <person name="Guillou S."/>
            <person name="Cros-Aarteil S."/>
            <person name="Calhoun S."/>
            <person name="Haridas S."/>
            <person name="Kuo A."/>
            <person name="Mondo S."/>
            <person name="Pangilinan J."/>
            <person name="Riley R."/>
            <person name="Labutti K."/>
            <person name="Andreopoulos B."/>
            <person name="Lipzen A."/>
            <person name="Chen C."/>
            <person name="Yanf M."/>
            <person name="Daum C."/>
            <person name="Ng V."/>
            <person name="Clum A."/>
            <person name="Steindorff A."/>
            <person name="Ohm R."/>
            <person name="Martin F."/>
            <person name="Silar P."/>
            <person name="Natvig D."/>
            <person name="Lalanne C."/>
            <person name="Gautier V."/>
            <person name="Ament-Velasquez S.L."/>
            <person name="Kruys A."/>
            <person name="Hutchinson M.I."/>
            <person name="Powell A.J."/>
            <person name="Barry K."/>
            <person name="Miller A.N."/>
            <person name="Grigoriev I.V."/>
            <person name="Debuchy R."/>
            <person name="Gladieux P."/>
            <person name="Thoren M.H."/>
            <person name="Johannesson H."/>
        </authorList>
    </citation>
    <scope>NUCLEOTIDE SEQUENCE</scope>
    <source>
        <strain evidence="2">SMH2532-1</strain>
    </source>
</reference>
<evidence type="ECO:0000313" key="2">
    <source>
        <dbReference type="EMBL" id="KAK0640939.1"/>
    </source>
</evidence>
<feature type="compositionally biased region" description="Basic and acidic residues" evidence="1">
    <location>
        <begin position="43"/>
        <end position="57"/>
    </location>
</feature>
<protein>
    <submittedName>
        <fullName evidence="2">Uncharacterized protein</fullName>
    </submittedName>
</protein>
<dbReference type="AlphaFoldDB" id="A0AA40CL09"/>
<evidence type="ECO:0000313" key="3">
    <source>
        <dbReference type="Proteomes" id="UP001174936"/>
    </source>
</evidence>
<feature type="region of interest" description="Disordered" evidence="1">
    <location>
        <begin position="115"/>
        <end position="158"/>
    </location>
</feature>
<keyword evidence="3" id="KW-1185">Reference proteome</keyword>
<accession>A0AA40CL09</accession>
<name>A0AA40CL09_9PEZI</name>
<dbReference type="PANTHER" id="PTHR42090">
    <property type="match status" value="1"/>
</dbReference>
<gene>
    <name evidence="2" type="ORF">B0T16DRAFT_461066</name>
</gene>
<dbReference type="PANTHER" id="PTHR42090:SF1">
    <property type="match status" value="1"/>
</dbReference>
<sequence length="158" mass="17791">MASTRQLALRGLLRLQPRHALRRQAFLAPITRSYYRSSTLSKPFKDDQERTDLKPRTYDYTMSGSDYDASDHHAGVSFNPDIKTPEEAMENCQRETMEMHYEASPLEFSPANREISAAVEEGSDSAAREPKIKSGKRSAQKAGTALPRTAEPIHHRIG</sequence>
<evidence type="ECO:0000256" key="1">
    <source>
        <dbReference type="SAM" id="MobiDB-lite"/>
    </source>
</evidence>
<organism evidence="2 3">
    <name type="scientific">Cercophora newfieldiana</name>
    <dbReference type="NCBI Taxonomy" id="92897"/>
    <lineage>
        <taxon>Eukaryota</taxon>
        <taxon>Fungi</taxon>
        <taxon>Dikarya</taxon>
        <taxon>Ascomycota</taxon>
        <taxon>Pezizomycotina</taxon>
        <taxon>Sordariomycetes</taxon>
        <taxon>Sordariomycetidae</taxon>
        <taxon>Sordariales</taxon>
        <taxon>Lasiosphaeriaceae</taxon>
        <taxon>Cercophora</taxon>
    </lineage>
</organism>
<dbReference type="EMBL" id="JAULSV010000006">
    <property type="protein sequence ID" value="KAK0640939.1"/>
    <property type="molecule type" value="Genomic_DNA"/>
</dbReference>
<comment type="caution">
    <text evidence="2">The sequence shown here is derived from an EMBL/GenBank/DDBJ whole genome shotgun (WGS) entry which is preliminary data.</text>
</comment>
<dbReference type="Proteomes" id="UP001174936">
    <property type="component" value="Unassembled WGS sequence"/>
</dbReference>
<feature type="region of interest" description="Disordered" evidence="1">
    <location>
        <begin position="41"/>
        <end position="84"/>
    </location>
</feature>
<proteinExistence type="predicted"/>